<feature type="region of interest" description="Disordered" evidence="1">
    <location>
        <begin position="99"/>
        <end position="120"/>
    </location>
</feature>
<comment type="caution">
    <text evidence="2">The sequence shown here is derived from an EMBL/GenBank/DDBJ whole genome shotgun (WGS) entry which is preliminary data.</text>
</comment>
<gene>
    <name evidence="2" type="ORF">C491_06028</name>
</gene>
<accession>L9XC88</accession>
<protein>
    <recommendedName>
        <fullName evidence="4">CHAT domain-containing protein</fullName>
    </recommendedName>
</protein>
<name>L9XC88_9EURY</name>
<organism evidence="2 3">
    <name type="scientific">Natronococcus amylolyticus DSM 10524</name>
    <dbReference type="NCBI Taxonomy" id="1227497"/>
    <lineage>
        <taxon>Archaea</taxon>
        <taxon>Methanobacteriati</taxon>
        <taxon>Methanobacteriota</taxon>
        <taxon>Stenosarchaea group</taxon>
        <taxon>Halobacteria</taxon>
        <taxon>Halobacteriales</taxon>
        <taxon>Natrialbaceae</taxon>
        <taxon>Natronococcus</taxon>
    </lineage>
</organism>
<evidence type="ECO:0000313" key="2">
    <source>
        <dbReference type="EMBL" id="ELY59344.1"/>
    </source>
</evidence>
<dbReference type="eggNOG" id="arCOG06229">
    <property type="taxonomic scope" value="Archaea"/>
</dbReference>
<dbReference type="Proteomes" id="UP000011688">
    <property type="component" value="Unassembled WGS sequence"/>
</dbReference>
<evidence type="ECO:0000256" key="1">
    <source>
        <dbReference type="SAM" id="MobiDB-lite"/>
    </source>
</evidence>
<keyword evidence="3" id="KW-1185">Reference proteome</keyword>
<evidence type="ECO:0000313" key="3">
    <source>
        <dbReference type="Proteomes" id="UP000011688"/>
    </source>
</evidence>
<proteinExistence type="predicted"/>
<dbReference type="AlphaFoldDB" id="L9XC88"/>
<sequence>MTPLPLQKREEVEPLFNHSIQSLYDQPLAKQLQSYLSIPFSELEPVIPNWRFETHVGPRPETTEFLPFIANDLAAVKINDTEKQPPTASEEAQTISDFTRSGRTGNTESVRNTEPESIQSDVSVSPLIRQLWNSSNGKDIDSTAPLEAFKNSIGRTPHDDPIDIEVVCNDSAMSEESEFVNETYGDRDELPFDVTLHHNISTSEFRDVLMTKSDFLHYIGHIDTDGFQCAGGRLDGADIKRSNIKAFFLNGCQSHTQGLHLIKTGSIGGIVTHGNIVNSGAVEVGNAIAKLLNQGFPLYGALDVAQNETLVGQQYYIVGDGKTTIAQSNLESPNVCSIEKQNGKYLVNMRMYNSIQAEKGSISTPHLGPIDSYYVVPGETGQIPIEEPQLKEFFNQGQFPVIVGGNVYWSDNATISSLW</sequence>
<evidence type="ECO:0008006" key="4">
    <source>
        <dbReference type="Google" id="ProtNLM"/>
    </source>
</evidence>
<dbReference type="EMBL" id="AOIB01000015">
    <property type="protein sequence ID" value="ELY59344.1"/>
    <property type="molecule type" value="Genomic_DNA"/>
</dbReference>
<reference evidence="2 3" key="1">
    <citation type="journal article" date="2014" name="PLoS Genet.">
        <title>Phylogenetically driven sequencing of extremely halophilic archaea reveals strategies for static and dynamic osmo-response.</title>
        <authorList>
            <person name="Becker E.A."/>
            <person name="Seitzer P.M."/>
            <person name="Tritt A."/>
            <person name="Larsen D."/>
            <person name="Krusor M."/>
            <person name="Yao A.I."/>
            <person name="Wu D."/>
            <person name="Madern D."/>
            <person name="Eisen J.A."/>
            <person name="Darling A.E."/>
            <person name="Facciotti M.T."/>
        </authorList>
    </citation>
    <scope>NUCLEOTIDE SEQUENCE [LARGE SCALE GENOMIC DNA]</scope>
    <source>
        <strain evidence="2 3">DSM 10524</strain>
    </source>
</reference>
<dbReference type="PATRIC" id="fig|1227497.3.peg.1243"/>